<dbReference type="EMBL" id="SUMC01000144">
    <property type="protein sequence ID" value="TJZ97445.1"/>
    <property type="molecule type" value="Genomic_DNA"/>
</dbReference>
<sequence>MSIATATDNAVTVTRRPRYTDGTDLTYDDFWIVVNGNAIGGTEWIADGAYASWGPRPADDRADRSFPTREAAEQVRVDALIAADRDILRIRVTADAPYRVTDGSGQTSTRPGRIVQAYLDDAARCGAVVTGTTVAFTVNHTADCHASRACEHDDQVVTYRPQQTGEPDLNLNPADSADDTDIPLTRTYEDALTQAQTVGAAHADDAGLMALFCENNLQILVGAVAPQLVWEGAQRKGMTALQLARLAGKDPIAVGKLMWV</sequence>
<keyword evidence="2" id="KW-1185">Reference proteome</keyword>
<gene>
    <name evidence="1" type="ORF">FCI23_49655</name>
</gene>
<reference evidence="1 2" key="1">
    <citation type="submission" date="2019-04" db="EMBL/GenBank/DDBJ databases">
        <title>Streptomyces oryziradicis sp. nov., a novel actinomycete isolated from rhizosphere soil of rice (Oryza sativa L.).</title>
        <authorList>
            <person name="Li C."/>
        </authorList>
    </citation>
    <scope>NUCLEOTIDE SEQUENCE [LARGE SCALE GENOMIC DNA]</scope>
    <source>
        <strain evidence="1 2">NEAU-C40</strain>
    </source>
</reference>
<organism evidence="1 2">
    <name type="scientific">Actinacidiphila oryziradicis</name>
    <dbReference type="NCBI Taxonomy" id="2571141"/>
    <lineage>
        <taxon>Bacteria</taxon>
        <taxon>Bacillati</taxon>
        <taxon>Actinomycetota</taxon>
        <taxon>Actinomycetes</taxon>
        <taxon>Kitasatosporales</taxon>
        <taxon>Streptomycetaceae</taxon>
        <taxon>Actinacidiphila</taxon>
    </lineage>
</organism>
<name>A0A4U0RNK3_9ACTN</name>
<proteinExistence type="predicted"/>
<dbReference type="Proteomes" id="UP000305778">
    <property type="component" value="Unassembled WGS sequence"/>
</dbReference>
<dbReference type="AlphaFoldDB" id="A0A4U0RNK3"/>
<evidence type="ECO:0000313" key="1">
    <source>
        <dbReference type="EMBL" id="TJZ97445.1"/>
    </source>
</evidence>
<protein>
    <submittedName>
        <fullName evidence="1">Uncharacterized protein</fullName>
    </submittedName>
</protein>
<dbReference type="OrthoDB" id="4189429at2"/>
<comment type="caution">
    <text evidence="1">The sequence shown here is derived from an EMBL/GenBank/DDBJ whole genome shotgun (WGS) entry which is preliminary data.</text>
</comment>
<accession>A0A4U0RNK3</accession>
<dbReference type="RefSeq" id="WP_136730570.1">
    <property type="nucleotide sequence ID" value="NZ_SUMC01000144.1"/>
</dbReference>
<evidence type="ECO:0000313" key="2">
    <source>
        <dbReference type="Proteomes" id="UP000305778"/>
    </source>
</evidence>